<dbReference type="RefSeq" id="WP_211260935.1">
    <property type="nucleotide sequence ID" value="NZ_CP012154.1"/>
</dbReference>
<name>A0A0K0XZB7_9GAMM</name>
<dbReference type="InterPro" id="IPR037175">
    <property type="entry name" value="KFase_sf"/>
</dbReference>
<reference evidence="2" key="1">
    <citation type="submission" date="2015-07" db="EMBL/GenBank/DDBJ databases">
        <authorList>
            <person name="Kim K.M."/>
        </authorList>
    </citation>
    <scope>NUCLEOTIDE SEQUENCE [LARGE SCALE GENOMIC DNA]</scope>
    <source>
        <strain evidence="2">KCTC 42284</strain>
    </source>
</reference>
<organism evidence="1 2">
    <name type="scientific">Wenzhouxiangella marina</name>
    <dbReference type="NCBI Taxonomy" id="1579979"/>
    <lineage>
        <taxon>Bacteria</taxon>
        <taxon>Pseudomonadati</taxon>
        <taxon>Pseudomonadota</taxon>
        <taxon>Gammaproteobacteria</taxon>
        <taxon>Chromatiales</taxon>
        <taxon>Wenzhouxiangellaceae</taxon>
        <taxon>Wenzhouxiangella</taxon>
    </lineage>
</organism>
<dbReference type="GO" id="GO:0004061">
    <property type="term" value="F:arylformamidase activity"/>
    <property type="evidence" value="ECO:0007669"/>
    <property type="project" value="InterPro"/>
</dbReference>
<dbReference type="GO" id="GO:0019441">
    <property type="term" value="P:L-tryptophan catabolic process to kynurenine"/>
    <property type="evidence" value="ECO:0007669"/>
    <property type="project" value="InterPro"/>
</dbReference>
<dbReference type="Proteomes" id="UP000066624">
    <property type="component" value="Chromosome"/>
</dbReference>
<dbReference type="EMBL" id="CP012154">
    <property type="protein sequence ID" value="AKS42977.1"/>
    <property type="molecule type" value="Genomic_DNA"/>
</dbReference>
<dbReference type="InterPro" id="IPR007325">
    <property type="entry name" value="KFase/CYL"/>
</dbReference>
<dbReference type="Gene3D" id="3.50.30.50">
    <property type="entry name" value="Putative cyclase"/>
    <property type="match status" value="1"/>
</dbReference>
<accession>A0A0K0XZB7</accession>
<protein>
    <submittedName>
        <fullName evidence="1">Putative cyclase</fullName>
    </submittedName>
</protein>
<dbReference type="PANTHER" id="PTHR31118">
    <property type="entry name" value="CYCLASE-LIKE PROTEIN 2"/>
    <property type="match status" value="1"/>
</dbReference>
<keyword evidence="2" id="KW-1185">Reference proteome</keyword>
<dbReference type="STRING" id="1579979.WM2015_2619"/>
<dbReference type="KEGG" id="wma:WM2015_2619"/>
<dbReference type="AlphaFoldDB" id="A0A0K0XZB7"/>
<gene>
    <name evidence="1" type="ORF">WM2015_2619</name>
</gene>
<dbReference type="PANTHER" id="PTHR31118:SF12">
    <property type="entry name" value="CYCLASE-LIKE PROTEIN 2"/>
    <property type="match status" value="1"/>
</dbReference>
<proteinExistence type="predicted"/>
<dbReference type="PATRIC" id="fig|1579979.3.peg.2675"/>
<evidence type="ECO:0000313" key="1">
    <source>
        <dbReference type="EMBL" id="AKS42977.1"/>
    </source>
</evidence>
<dbReference type="Pfam" id="PF04199">
    <property type="entry name" value="Cyclase"/>
    <property type="match status" value="1"/>
</dbReference>
<sequence>MKAHALDRQAIGMALAAGLMLGTSGRLAADDALIRSVFDGSRGDWIDLTHAFSEDSIYWPTDTRGFELEELAHGHTEGGWFYSSYRYSSAEHGGTHLDAPIHFAEGRQTADEIPLSSLIGPAVVVDVSGHAHPDYLISVEDFQAWESAHGRMPDGAILLVRTGWETRYGDRTAYLGTELTGAEAVPELHFPGLDPEAAQWLVDERSIAAFGLDTPSVDYGQSRDFRSHVILYEENIPGFENVTNLAQLPPAGSYVIALPMKIEGGSGGPLRIIAYRP</sequence>
<evidence type="ECO:0000313" key="2">
    <source>
        <dbReference type="Proteomes" id="UP000066624"/>
    </source>
</evidence>
<dbReference type="SUPFAM" id="SSF102198">
    <property type="entry name" value="Putative cyclase"/>
    <property type="match status" value="1"/>
</dbReference>